<comment type="caution">
    <text evidence="3">The sequence shown here is derived from an EMBL/GenBank/DDBJ whole genome shotgun (WGS) entry which is preliminary data.</text>
</comment>
<dbReference type="Pfam" id="PF01381">
    <property type="entry name" value="HTH_3"/>
    <property type="match status" value="1"/>
</dbReference>
<dbReference type="InterPro" id="IPR010982">
    <property type="entry name" value="Lambda_DNA-bd_dom_sf"/>
</dbReference>
<accession>A0ABW2SXD9</accession>
<dbReference type="CDD" id="cd00093">
    <property type="entry name" value="HTH_XRE"/>
    <property type="match status" value="1"/>
</dbReference>
<feature type="domain" description="HTH cro/C1-type" evidence="2">
    <location>
        <begin position="11"/>
        <end position="64"/>
    </location>
</feature>
<dbReference type="Gene3D" id="1.10.260.40">
    <property type="entry name" value="lambda repressor-like DNA-binding domains"/>
    <property type="match status" value="1"/>
</dbReference>
<name>A0ABW2SXD9_9ACTN</name>
<proteinExistence type="predicted"/>
<organism evidence="3 4">
    <name type="scientific">Streptosporangium amethystogenes subsp. fukuiense</name>
    <dbReference type="NCBI Taxonomy" id="698418"/>
    <lineage>
        <taxon>Bacteria</taxon>
        <taxon>Bacillati</taxon>
        <taxon>Actinomycetota</taxon>
        <taxon>Actinomycetes</taxon>
        <taxon>Streptosporangiales</taxon>
        <taxon>Streptosporangiaceae</taxon>
        <taxon>Streptosporangium</taxon>
    </lineage>
</organism>
<reference evidence="4" key="1">
    <citation type="journal article" date="2019" name="Int. J. Syst. Evol. Microbiol.">
        <title>The Global Catalogue of Microorganisms (GCM) 10K type strain sequencing project: providing services to taxonomists for standard genome sequencing and annotation.</title>
        <authorList>
            <consortium name="The Broad Institute Genomics Platform"/>
            <consortium name="The Broad Institute Genome Sequencing Center for Infectious Disease"/>
            <person name="Wu L."/>
            <person name="Ma J."/>
        </authorList>
    </citation>
    <scope>NUCLEOTIDE SEQUENCE [LARGE SCALE GENOMIC DNA]</scope>
    <source>
        <strain evidence="4">JCM 10083</strain>
    </source>
</reference>
<dbReference type="RefSeq" id="WP_343976870.1">
    <property type="nucleotide sequence ID" value="NZ_BAAAGK010000144.1"/>
</dbReference>
<evidence type="ECO:0000259" key="2">
    <source>
        <dbReference type="PROSITE" id="PS50943"/>
    </source>
</evidence>
<dbReference type="InterPro" id="IPR011990">
    <property type="entry name" value="TPR-like_helical_dom_sf"/>
</dbReference>
<dbReference type="PANTHER" id="PTHR46797">
    <property type="entry name" value="HTH-TYPE TRANSCRIPTIONAL REGULATOR"/>
    <property type="match status" value="1"/>
</dbReference>
<keyword evidence="1" id="KW-0238">DNA-binding</keyword>
<dbReference type="Proteomes" id="UP001596514">
    <property type="component" value="Unassembled WGS sequence"/>
</dbReference>
<evidence type="ECO:0000256" key="1">
    <source>
        <dbReference type="ARBA" id="ARBA00023125"/>
    </source>
</evidence>
<dbReference type="PANTHER" id="PTHR46797:SF1">
    <property type="entry name" value="METHYLPHOSPHONATE SYNTHASE"/>
    <property type="match status" value="1"/>
</dbReference>
<dbReference type="SMART" id="SM00530">
    <property type="entry name" value="HTH_XRE"/>
    <property type="match status" value="1"/>
</dbReference>
<keyword evidence="4" id="KW-1185">Reference proteome</keyword>
<dbReference type="EMBL" id="JBHTEE010000001">
    <property type="protein sequence ID" value="MFC7600724.1"/>
    <property type="molecule type" value="Genomic_DNA"/>
</dbReference>
<protein>
    <submittedName>
        <fullName evidence="3">Helix-turn-helix domain-containing protein</fullName>
    </submittedName>
</protein>
<gene>
    <name evidence="3" type="ORF">ACFQVD_11520</name>
</gene>
<sequence>MASQASIGDRIRRLRLSKHMSQAQLAGSDLSDSYVSLIESGKRNPTPNVTRLLAERLGCGIEFLLHGIEPHQRVDTGLALRHAELELYHGDPVVAADRFAETVRAAGDDNVALAAQARFGRARALEAQGHTARAVEAYERLRREAAAHPERLADLPVVVALCRCYHRAGDALRARDLGLNALAQAVRLGLDQGALALDLAVVLAETEIDLAYAERVLSASGVPEATGRGPEVLGLWQASAAAAEKDSALALRLAEDAIAAGRSTRMASDYARSAMCWAWITAASPEGAGLDRAGGFAAAAAEVLARLSPGAVEHARSLVVLSRVRLRAGDLDAAADLSERALGLLTGVRGTVPAMAYVVLAELALARSKDGGPALAEAQEALADPATTSASRTDRQSARLWREIGDLWGRAGSPQRQANAYRRALETVGVCSRLETPSGLTWRAVATSATPASPVISARLGVSGESRTG</sequence>
<dbReference type="InterPro" id="IPR001387">
    <property type="entry name" value="Cro/C1-type_HTH"/>
</dbReference>
<dbReference type="SUPFAM" id="SSF48452">
    <property type="entry name" value="TPR-like"/>
    <property type="match status" value="1"/>
</dbReference>
<dbReference type="PROSITE" id="PS50943">
    <property type="entry name" value="HTH_CROC1"/>
    <property type="match status" value="1"/>
</dbReference>
<evidence type="ECO:0000313" key="3">
    <source>
        <dbReference type="EMBL" id="MFC7600724.1"/>
    </source>
</evidence>
<dbReference type="SUPFAM" id="SSF47413">
    <property type="entry name" value="lambda repressor-like DNA-binding domains"/>
    <property type="match status" value="1"/>
</dbReference>
<dbReference type="Gene3D" id="1.25.40.10">
    <property type="entry name" value="Tetratricopeptide repeat domain"/>
    <property type="match status" value="1"/>
</dbReference>
<dbReference type="InterPro" id="IPR050807">
    <property type="entry name" value="TransReg_Diox_bact_type"/>
</dbReference>
<evidence type="ECO:0000313" key="4">
    <source>
        <dbReference type="Proteomes" id="UP001596514"/>
    </source>
</evidence>